<feature type="transmembrane region" description="Helical" evidence="6">
    <location>
        <begin position="211"/>
        <end position="231"/>
    </location>
</feature>
<comment type="similarity">
    <text evidence="2">Belongs to the UPF0014 family.</text>
</comment>
<dbReference type="GO" id="GO:0005886">
    <property type="term" value="C:plasma membrane"/>
    <property type="evidence" value="ECO:0007669"/>
    <property type="project" value="TreeGrafter"/>
</dbReference>
<reference evidence="7 8" key="1">
    <citation type="journal article" date="2013" name="Genome Announc.">
        <title>Draft Genome Sequence of a Highly Flagellated, Fast-Swimming Archaeon, Methanocaldococcus villosus Strain KIN24-T80 (DSM 22612).</title>
        <authorList>
            <person name="Thennarasu S."/>
            <person name="Polireddy D."/>
            <person name="Antony A."/>
            <person name="Yada M.R."/>
            <person name="Algarawi S."/>
            <person name="Sivakumar N."/>
        </authorList>
    </citation>
    <scope>NUCLEOTIDE SEQUENCE [LARGE SCALE GENOMIC DNA]</scope>
    <source>
        <strain evidence="7 8">KIN24-T80</strain>
    </source>
</reference>
<gene>
    <name evidence="7" type="ORF">J422_03923</name>
</gene>
<dbReference type="STRING" id="1069083.GCA_000371805_00414"/>
<evidence type="ECO:0000256" key="2">
    <source>
        <dbReference type="ARBA" id="ARBA00005268"/>
    </source>
</evidence>
<dbReference type="Proteomes" id="UP000053695">
    <property type="component" value="Unassembled WGS sequence"/>
</dbReference>
<feature type="transmembrane region" description="Helical" evidence="6">
    <location>
        <begin position="50"/>
        <end position="70"/>
    </location>
</feature>
<keyword evidence="5 6" id="KW-0472">Membrane</keyword>
<evidence type="ECO:0008006" key="9">
    <source>
        <dbReference type="Google" id="ProtNLM"/>
    </source>
</evidence>
<keyword evidence="3 6" id="KW-0812">Transmembrane</keyword>
<comment type="caution">
    <text evidence="7">The sequence shown here is derived from an EMBL/GenBank/DDBJ whole genome shotgun (WGS) entry which is preliminary data.</text>
</comment>
<evidence type="ECO:0000313" key="8">
    <source>
        <dbReference type="Proteomes" id="UP000053695"/>
    </source>
</evidence>
<feature type="transmembrane region" description="Helical" evidence="6">
    <location>
        <begin position="147"/>
        <end position="165"/>
    </location>
</feature>
<feature type="transmembrane region" description="Helical" evidence="6">
    <location>
        <begin position="26"/>
        <end position="44"/>
    </location>
</feature>
<dbReference type="AlphaFoldDB" id="N6VSL9"/>
<evidence type="ECO:0000256" key="1">
    <source>
        <dbReference type="ARBA" id="ARBA00004141"/>
    </source>
</evidence>
<dbReference type="PATRIC" id="fig|1069083.5.peg.769"/>
<evidence type="ECO:0000256" key="3">
    <source>
        <dbReference type="ARBA" id="ARBA00022692"/>
    </source>
</evidence>
<sequence>MLYNFLFIVISAIISYIEKIGLEKEIILVSILALIQLIILGLTLKIIFSLGILFSFLLLTLMISAASYLVSKEVKIKNKSKLFLSLFLSYILTTTTVLFFLIISKTVSLTPSQIIPLAGMVIGNSMNTAHQTLETLIDKVKTEKEVFLGYIALGAREIIALKPFIRTAIRIALIPQINRTKSVGIIFIPGAMVGLILAGADPLYAAKIQVVIMWMIIYSSLVVSISICYLMHKDLAKV</sequence>
<proteinExistence type="inferred from homology"/>
<evidence type="ECO:0000256" key="5">
    <source>
        <dbReference type="ARBA" id="ARBA00023136"/>
    </source>
</evidence>
<comment type="subcellular location">
    <subcellularLocation>
        <location evidence="1">Membrane</location>
        <topology evidence="1">Multi-pass membrane protein</topology>
    </subcellularLocation>
</comment>
<dbReference type="PANTHER" id="PTHR30028:SF0">
    <property type="entry name" value="PROTEIN ALUMINUM SENSITIVE 3"/>
    <property type="match status" value="1"/>
</dbReference>
<protein>
    <recommendedName>
        <fullName evidence="9">ABC transporter permease</fullName>
    </recommendedName>
</protein>
<organism evidence="7 8">
    <name type="scientific">Methanocaldococcus villosus KIN24-T80</name>
    <dbReference type="NCBI Taxonomy" id="1069083"/>
    <lineage>
        <taxon>Archaea</taxon>
        <taxon>Methanobacteriati</taxon>
        <taxon>Methanobacteriota</taxon>
        <taxon>Methanomada group</taxon>
        <taxon>Methanococci</taxon>
        <taxon>Methanococcales</taxon>
        <taxon>Methanocaldococcaceae</taxon>
        <taxon>Methanocaldococcus</taxon>
    </lineage>
</organism>
<feature type="transmembrane region" description="Helical" evidence="6">
    <location>
        <begin position="185"/>
        <end position="205"/>
    </location>
</feature>
<accession>N6VSL9</accession>
<dbReference type="InterPro" id="IPR005226">
    <property type="entry name" value="UPF0014_fam"/>
</dbReference>
<dbReference type="PANTHER" id="PTHR30028">
    <property type="entry name" value="UPF0014 INNER MEMBRANE PROTEIN YBBM-RELATED"/>
    <property type="match status" value="1"/>
</dbReference>
<dbReference type="RefSeq" id="WP_004591390.1">
    <property type="nucleotide sequence ID" value="NZ_APMM01000024.1"/>
</dbReference>
<dbReference type="EMBL" id="APMM01000024">
    <property type="protein sequence ID" value="ENN96171.1"/>
    <property type="molecule type" value="Genomic_DNA"/>
</dbReference>
<evidence type="ECO:0000313" key="7">
    <source>
        <dbReference type="EMBL" id="ENN96171.1"/>
    </source>
</evidence>
<evidence type="ECO:0000256" key="4">
    <source>
        <dbReference type="ARBA" id="ARBA00022989"/>
    </source>
</evidence>
<feature type="transmembrane region" description="Helical" evidence="6">
    <location>
        <begin position="82"/>
        <end position="103"/>
    </location>
</feature>
<dbReference type="Pfam" id="PF03649">
    <property type="entry name" value="UPF0014"/>
    <property type="match status" value="1"/>
</dbReference>
<name>N6VSL9_9EURY</name>
<keyword evidence="8" id="KW-1185">Reference proteome</keyword>
<keyword evidence="4 6" id="KW-1133">Transmembrane helix</keyword>
<evidence type="ECO:0000256" key="6">
    <source>
        <dbReference type="SAM" id="Phobius"/>
    </source>
</evidence>
<dbReference type="OrthoDB" id="148038at2157"/>